<evidence type="ECO:0000259" key="3">
    <source>
        <dbReference type="Pfam" id="PF01656"/>
    </source>
</evidence>
<feature type="region of interest" description="Disordered" evidence="1">
    <location>
        <begin position="1"/>
        <end position="22"/>
    </location>
</feature>
<dbReference type="EMBL" id="WHJE01000068">
    <property type="protein sequence ID" value="KAE8763521.1"/>
    <property type="molecule type" value="Genomic_DNA"/>
</dbReference>
<dbReference type="GO" id="GO:0016887">
    <property type="term" value="F:ATP hydrolysis activity"/>
    <property type="evidence" value="ECO:0007669"/>
    <property type="project" value="TreeGrafter"/>
</dbReference>
<feature type="transmembrane region" description="Helical" evidence="2">
    <location>
        <begin position="400"/>
        <end position="421"/>
    </location>
</feature>
<dbReference type="GO" id="GO:0005524">
    <property type="term" value="F:ATP binding"/>
    <property type="evidence" value="ECO:0007669"/>
    <property type="project" value="TreeGrafter"/>
</dbReference>
<dbReference type="Gene3D" id="3.40.50.300">
    <property type="entry name" value="P-loop containing nucleotide triphosphate hydrolases"/>
    <property type="match status" value="1"/>
</dbReference>
<feature type="compositionally biased region" description="Pro residues" evidence="1">
    <location>
        <begin position="571"/>
        <end position="586"/>
    </location>
</feature>
<dbReference type="OrthoDB" id="4640801at2"/>
<dbReference type="PANTHER" id="PTHR43384:SF14">
    <property type="entry name" value="ESX-1 SECRETION-ASSOCIATED PROTEIN ESPI"/>
    <property type="match status" value="1"/>
</dbReference>
<proteinExistence type="predicted"/>
<organism evidence="4 5">
    <name type="scientific">Georgenia thermotolerans</name>
    <dbReference type="NCBI Taxonomy" id="527326"/>
    <lineage>
        <taxon>Bacteria</taxon>
        <taxon>Bacillati</taxon>
        <taxon>Actinomycetota</taxon>
        <taxon>Actinomycetes</taxon>
        <taxon>Micrococcales</taxon>
        <taxon>Bogoriellaceae</taxon>
        <taxon>Georgenia</taxon>
    </lineage>
</organism>
<dbReference type="SUPFAM" id="SSF52540">
    <property type="entry name" value="P-loop containing nucleoside triphosphate hydrolases"/>
    <property type="match status" value="1"/>
</dbReference>
<feature type="compositionally biased region" description="Low complexity" evidence="1">
    <location>
        <begin position="587"/>
        <end position="605"/>
    </location>
</feature>
<feature type="region of interest" description="Disordered" evidence="1">
    <location>
        <begin position="453"/>
        <end position="620"/>
    </location>
</feature>
<dbReference type="Proteomes" id="UP000451860">
    <property type="component" value="Unassembled WGS sequence"/>
</dbReference>
<dbReference type="InterPro" id="IPR027417">
    <property type="entry name" value="P-loop_NTPase"/>
</dbReference>
<feature type="compositionally biased region" description="Low complexity" evidence="1">
    <location>
        <begin position="467"/>
        <end position="489"/>
    </location>
</feature>
<accession>A0A7J5UMN0</accession>
<evidence type="ECO:0000313" key="4">
    <source>
        <dbReference type="EMBL" id="KAE8763521.1"/>
    </source>
</evidence>
<dbReference type="GO" id="GO:0005829">
    <property type="term" value="C:cytosol"/>
    <property type="evidence" value="ECO:0007669"/>
    <property type="project" value="TreeGrafter"/>
</dbReference>
<dbReference type="GO" id="GO:0051782">
    <property type="term" value="P:negative regulation of cell division"/>
    <property type="evidence" value="ECO:0007669"/>
    <property type="project" value="TreeGrafter"/>
</dbReference>
<dbReference type="RefSeq" id="WP_152202752.1">
    <property type="nucleotide sequence ID" value="NZ_VUKF01000018.1"/>
</dbReference>
<gene>
    <name evidence="4" type="ORF">GB883_13650</name>
</gene>
<keyword evidence="5" id="KW-1185">Reference proteome</keyword>
<feature type="compositionally biased region" description="Basic and acidic residues" evidence="1">
    <location>
        <begin position="606"/>
        <end position="616"/>
    </location>
</feature>
<dbReference type="AlphaFoldDB" id="A0A7J5UMN0"/>
<feature type="transmembrane region" description="Helical" evidence="2">
    <location>
        <begin position="186"/>
        <end position="205"/>
    </location>
</feature>
<feature type="compositionally biased region" description="Low complexity" evidence="1">
    <location>
        <begin position="516"/>
        <end position="570"/>
    </location>
</feature>
<sequence>MSTQTRGPDAPPVTADDAAAGSRRWRRADGVESLGQVQDSGLTAPAFLVRRGDGQVVQVSELVHLVLMALSADRSPAEAADVVSAAFGRRLSVEGLDRLVTTKLAPVGLVTDAAAPAARPAPRATPLLALRAKLTLLPAGAVRFAAGTLSPLFWPPVVVLALAALVVMDVLLFVRSDALAALATTLATPGLIAALYLLTAVGIFFHELGHATACRYGGATPGRIGAGVYLVFPAFYTDVTDSYRLDRAGRLRTDLGGLYFNVWGLLAAGAAYLLGGPQVLVLYILITHFQMVQQLIPTLRFDGYYVLADLAGVPDLFSRVGPVMRSLVPGRPAHPRVAELRPRARRLVTTWVLVVVPTLALGLAVLVWNLPEIVRVALDAVRTHLATAQQAVADGAPLPLLGAVFAMVVLALPALGAALVVQRTAVMALLPARRAAGAWRARHPRPAPITKVRRHATTTRRSIMVQPRPGDAATPGARAGTAATQTADGPTPPARPLPPGQGGWDGWRVISGSVGAAAPAAAPASPAPAPSAAAPADEVTAPAVPGPPADDATVPSPAAAPPVDQVAAPAVPAPPADEAAAPPPIAPAAQQAPEAPAPARTAPAREPARAPSDADHLPGLPLPLTAAAFTDAEMFPPPRPAATLGWQHAVHVLTGGRISPRPGAAERRYLEVLERVRAPITGSRRVVVMSRKGGVGKTTLALALGSTFALERGDRVIAVDANPDAGNLAHRLARGHTRPTHRSITDVLGDLDRIHTYADLQGYTSQAPESRLEVLASDDDPRISLALTRASYHRVITLLDAFYNLILLDTGTGILDSANQGLIADADQLVLVLRPALDGARAAALTLDWLDQHGHGDLVERAVVVINGVRPGVGVPLEKIEAHFTKRCAHVLSVPWDEMLEKGAQTAVEQLRRPTREALHRVAAAVADNFVEVRGNR</sequence>
<dbReference type="PANTHER" id="PTHR43384">
    <property type="entry name" value="SEPTUM SITE-DETERMINING PROTEIN MIND HOMOLOG, CHLOROPLASTIC-RELATED"/>
    <property type="match status" value="1"/>
</dbReference>
<keyword evidence="2" id="KW-0472">Membrane</keyword>
<feature type="transmembrane region" description="Helical" evidence="2">
    <location>
        <begin position="262"/>
        <end position="286"/>
    </location>
</feature>
<dbReference type="InterPro" id="IPR050625">
    <property type="entry name" value="ParA/MinD_ATPase"/>
</dbReference>
<feature type="transmembrane region" description="Helical" evidence="2">
    <location>
        <begin position="152"/>
        <end position="174"/>
    </location>
</feature>
<feature type="domain" description="CobQ/CobB/MinD/ParA nucleotide binding" evidence="3">
    <location>
        <begin position="686"/>
        <end position="825"/>
    </location>
</feature>
<name>A0A7J5UMN0_9MICO</name>
<dbReference type="InterPro" id="IPR002586">
    <property type="entry name" value="CobQ/CobB/MinD/ParA_Nub-bd_dom"/>
</dbReference>
<protein>
    <submittedName>
        <fullName evidence="4">AAA family ATPase</fullName>
    </submittedName>
</protein>
<keyword evidence="2" id="KW-1133">Transmembrane helix</keyword>
<evidence type="ECO:0000256" key="1">
    <source>
        <dbReference type="SAM" id="MobiDB-lite"/>
    </source>
</evidence>
<keyword evidence="2" id="KW-0812">Transmembrane</keyword>
<reference evidence="4 5" key="1">
    <citation type="submission" date="2019-10" db="EMBL/GenBank/DDBJ databases">
        <title>Georgenia wutianyii sp. nov. and Georgenia yuyongxinii sp. nov. isolated from plateau pika (Ochotona curzoniae) in the Qinghai-Tibet plateau of China.</title>
        <authorList>
            <person name="Tian Z."/>
        </authorList>
    </citation>
    <scope>NUCLEOTIDE SEQUENCE [LARGE SCALE GENOMIC DNA]</scope>
    <source>
        <strain evidence="4 5">DSM 21501</strain>
    </source>
</reference>
<dbReference type="Pfam" id="PF01656">
    <property type="entry name" value="CbiA"/>
    <property type="match status" value="1"/>
</dbReference>
<comment type="caution">
    <text evidence="4">The sequence shown here is derived from an EMBL/GenBank/DDBJ whole genome shotgun (WGS) entry which is preliminary data.</text>
</comment>
<evidence type="ECO:0000313" key="5">
    <source>
        <dbReference type="Proteomes" id="UP000451860"/>
    </source>
</evidence>
<feature type="compositionally biased region" description="Pro residues" evidence="1">
    <location>
        <begin position="490"/>
        <end position="499"/>
    </location>
</feature>
<evidence type="ECO:0000256" key="2">
    <source>
        <dbReference type="SAM" id="Phobius"/>
    </source>
</evidence>
<feature type="transmembrane region" description="Helical" evidence="2">
    <location>
        <begin position="348"/>
        <end position="368"/>
    </location>
</feature>
<dbReference type="GO" id="GO:0009898">
    <property type="term" value="C:cytoplasmic side of plasma membrane"/>
    <property type="evidence" value="ECO:0007669"/>
    <property type="project" value="TreeGrafter"/>
</dbReference>